<proteinExistence type="predicted"/>
<evidence type="ECO:0000313" key="1">
    <source>
        <dbReference type="EMBL" id="CAC5393415.1"/>
    </source>
</evidence>
<organism evidence="1 2">
    <name type="scientific">Mytilus coruscus</name>
    <name type="common">Sea mussel</name>
    <dbReference type="NCBI Taxonomy" id="42192"/>
    <lineage>
        <taxon>Eukaryota</taxon>
        <taxon>Metazoa</taxon>
        <taxon>Spiralia</taxon>
        <taxon>Lophotrochozoa</taxon>
        <taxon>Mollusca</taxon>
        <taxon>Bivalvia</taxon>
        <taxon>Autobranchia</taxon>
        <taxon>Pteriomorphia</taxon>
        <taxon>Mytilida</taxon>
        <taxon>Mytiloidea</taxon>
        <taxon>Mytilidae</taxon>
        <taxon>Mytilinae</taxon>
        <taxon>Mytilus</taxon>
    </lineage>
</organism>
<dbReference type="EMBL" id="CACVKT020005187">
    <property type="protein sequence ID" value="CAC5393415.1"/>
    <property type="molecule type" value="Genomic_DNA"/>
</dbReference>
<reference evidence="1 2" key="1">
    <citation type="submission" date="2020-06" db="EMBL/GenBank/DDBJ databases">
        <authorList>
            <person name="Li R."/>
            <person name="Bekaert M."/>
        </authorList>
    </citation>
    <scope>NUCLEOTIDE SEQUENCE [LARGE SCALE GENOMIC DNA]</scope>
    <source>
        <strain evidence="2">wild</strain>
    </source>
</reference>
<dbReference type="PANTHER" id="PTHR35617:SF3">
    <property type="entry name" value="CORE-BINDING (CB) DOMAIN-CONTAINING PROTEIN"/>
    <property type="match status" value="1"/>
</dbReference>
<accession>A0A6J8CAK1</accession>
<dbReference type="Proteomes" id="UP000507470">
    <property type="component" value="Unassembled WGS sequence"/>
</dbReference>
<dbReference type="OrthoDB" id="10433578at2759"/>
<name>A0A6J8CAK1_MYTCO</name>
<evidence type="ECO:0000313" key="2">
    <source>
        <dbReference type="Proteomes" id="UP000507470"/>
    </source>
</evidence>
<dbReference type="PANTHER" id="PTHR35617">
    <property type="entry name" value="PHAGE_INTEGRASE DOMAIN-CONTAINING PROTEIN"/>
    <property type="match status" value="1"/>
</dbReference>
<gene>
    <name evidence="1" type="ORF">MCOR_28284</name>
</gene>
<sequence>MNQQGSQILFEIPKLTKTCRPGSKTKSIAFNSFPNEKSLCVVTCINDYMSRTQSWREQGDNIDRSWLLLSVVKPHHHIVPSSVARWLKETIKKSGFSSLFTGHSTRSASTSKAKRVGLSTQYIWEVEPGNKDEFLTVQEVLVGPRKIDDQDWTRIIKINDIKYFALFRVFLFQYIVFHHYTSPDCIQAIKDTKKILRSTADGSTVYGCGVYGTPLCPENGRKKIAKNNYADGWRLKEKDGKVEAVFRIKIKKNQRVEIIVDGDRDIYLYNGDLEFEDAEEVDLIYFEGKTRKVQNLK</sequence>
<dbReference type="AlphaFoldDB" id="A0A6J8CAK1"/>
<protein>
    <submittedName>
        <fullName evidence="1">Uncharacterized protein</fullName>
    </submittedName>
</protein>
<keyword evidence="2" id="KW-1185">Reference proteome</keyword>